<dbReference type="InterPro" id="IPR029058">
    <property type="entry name" value="AB_hydrolase_fold"/>
</dbReference>
<keyword evidence="4" id="KW-1185">Reference proteome</keyword>
<proteinExistence type="predicted"/>
<name>A0A7L5DG40_9BACT</name>
<dbReference type="PANTHER" id="PTHR37017:SF11">
    <property type="entry name" value="ESTERASE_LIPASE_THIOESTERASE DOMAIN-CONTAINING PROTEIN"/>
    <property type="match status" value="1"/>
</dbReference>
<sequence length="255" mass="26878">MNKKIFVSLALTLLSFAWANGQAPARTANGKPTVVFVHGLWADGSSWSKVIAPLLASGYPVISVQNPTTSLEDDVAATKRAIARAEGDVVLVGHSWGGFVISEAGNDPKVKALVYVAALMPDNGETIPSLSAKAAATKLGTFLKPADGFLTLSKEGVMQAFAGDVSKAEQELIFATQPPASESVFKAEASNVAWKQKPSWYIVATKDGAINPDLERMMAKRGNAKTTEISASHVPMVSKPAEVLKVVKEAADSVK</sequence>
<evidence type="ECO:0000256" key="1">
    <source>
        <dbReference type="SAM" id="SignalP"/>
    </source>
</evidence>
<keyword evidence="1" id="KW-0732">Signal</keyword>
<evidence type="ECO:0000259" key="2">
    <source>
        <dbReference type="Pfam" id="PF12697"/>
    </source>
</evidence>
<feature type="signal peptide" evidence="1">
    <location>
        <begin position="1"/>
        <end position="19"/>
    </location>
</feature>
<accession>A0A7L5DG40</accession>
<feature type="chain" id="PRO_5029623641" evidence="1">
    <location>
        <begin position="20"/>
        <end position="255"/>
    </location>
</feature>
<organism evidence="3 4">
    <name type="scientific">Spirosoma rhododendri</name>
    <dbReference type="NCBI Taxonomy" id="2728024"/>
    <lineage>
        <taxon>Bacteria</taxon>
        <taxon>Pseudomonadati</taxon>
        <taxon>Bacteroidota</taxon>
        <taxon>Cytophagia</taxon>
        <taxon>Cytophagales</taxon>
        <taxon>Cytophagaceae</taxon>
        <taxon>Spirosoma</taxon>
    </lineage>
</organism>
<reference evidence="3 4" key="1">
    <citation type="submission" date="2020-04" db="EMBL/GenBank/DDBJ databases">
        <title>Genome sequencing of novel species.</title>
        <authorList>
            <person name="Heo J."/>
            <person name="Kim S.-J."/>
            <person name="Kim J.-S."/>
            <person name="Hong S.-B."/>
            <person name="Kwon S.-W."/>
        </authorList>
    </citation>
    <scope>NUCLEOTIDE SEQUENCE [LARGE SCALE GENOMIC DNA]</scope>
    <source>
        <strain evidence="3 4">CJU-R4</strain>
    </source>
</reference>
<dbReference type="Proteomes" id="UP000501128">
    <property type="component" value="Chromosome"/>
</dbReference>
<dbReference type="SUPFAM" id="SSF53474">
    <property type="entry name" value="alpha/beta-Hydrolases"/>
    <property type="match status" value="1"/>
</dbReference>
<evidence type="ECO:0000313" key="3">
    <source>
        <dbReference type="EMBL" id="QJD77176.1"/>
    </source>
</evidence>
<dbReference type="KEGG" id="srho:HH216_01135"/>
<evidence type="ECO:0000313" key="4">
    <source>
        <dbReference type="Proteomes" id="UP000501128"/>
    </source>
</evidence>
<gene>
    <name evidence="3" type="ORF">HH216_01135</name>
</gene>
<dbReference type="Gene3D" id="3.40.50.1820">
    <property type="entry name" value="alpha/beta hydrolase"/>
    <property type="match status" value="1"/>
</dbReference>
<dbReference type="GO" id="GO:0016787">
    <property type="term" value="F:hydrolase activity"/>
    <property type="evidence" value="ECO:0007669"/>
    <property type="project" value="UniProtKB-KW"/>
</dbReference>
<feature type="domain" description="AB hydrolase-1" evidence="2">
    <location>
        <begin position="34"/>
        <end position="244"/>
    </location>
</feature>
<dbReference type="EMBL" id="CP051677">
    <property type="protein sequence ID" value="QJD77176.1"/>
    <property type="molecule type" value="Genomic_DNA"/>
</dbReference>
<dbReference type="InterPro" id="IPR000073">
    <property type="entry name" value="AB_hydrolase_1"/>
</dbReference>
<dbReference type="Pfam" id="PF12697">
    <property type="entry name" value="Abhydrolase_6"/>
    <property type="match status" value="1"/>
</dbReference>
<dbReference type="InterPro" id="IPR052897">
    <property type="entry name" value="Sec-Metab_Biosynth_Hydrolase"/>
</dbReference>
<dbReference type="PANTHER" id="PTHR37017">
    <property type="entry name" value="AB HYDROLASE-1 DOMAIN-CONTAINING PROTEIN-RELATED"/>
    <property type="match status" value="1"/>
</dbReference>
<dbReference type="AlphaFoldDB" id="A0A7L5DG40"/>
<protein>
    <submittedName>
        <fullName evidence="3">Alpha/beta hydrolase</fullName>
    </submittedName>
</protein>
<keyword evidence="3" id="KW-0378">Hydrolase</keyword>
<dbReference type="RefSeq" id="WP_169549120.1">
    <property type="nucleotide sequence ID" value="NZ_CP051677.1"/>
</dbReference>